<feature type="signal peptide" evidence="3">
    <location>
        <begin position="1"/>
        <end position="27"/>
    </location>
</feature>
<evidence type="ECO:0000256" key="2">
    <source>
        <dbReference type="ARBA" id="ARBA00023295"/>
    </source>
</evidence>
<evidence type="ECO:0000313" key="5">
    <source>
        <dbReference type="EMBL" id="MFC6017400.1"/>
    </source>
</evidence>
<dbReference type="CDD" id="cd19610">
    <property type="entry name" value="mannanase_GH134"/>
    <property type="match status" value="1"/>
</dbReference>
<feature type="domain" description="CBM10" evidence="4">
    <location>
        <begin position="26"/>
        <end position="61"/>
    </location>
</feature>
<keyword evidence="2" id="KW-0326">Glycosidase</keyword>
<keyword evidence="6" id="KW-1185">Reference proteome</keyword>
<keyword evidence="3" id="KW-0732">Signal</keyword>
<evidence type="ECO:0000313" key="6">
    <source>
        <dbReference type="Proteomes" id="UP001596203"/>
    </source>
</evidence>
<feature type="chain" id="PRO_5047107752" evidence="3">
    <location>
        <begin position="28"/>
        <end position="246"/>
    </location>
</feature>
<name>A0ABW1K796_9ACTN</name>
<dbReference type="SMART" id="SM01064">
    <property type="entry name" value="CBM_10"/>
    <property type="match status" value="1"/>
</dbReference>
<keyword evidence="1" id="KW-0378">Hydrolase</keyword>
<gene>
    <name evidence="5" type="ORF">ACFP2T_14420</name>
</gene>
<organism evidence="5 6">
    <name type="scientific">Plantactinospora solaniradicis</name>
    <dbReference type="NCBI Taxonomy" id="1723736"/>
    <lineage>
        <taxon>Bacteria</taxon>
        <taxon>Bacillati</taxon>
        <taxon>Actinomycetota</taxon>
        <taxon>Actinomycetes</taxon>
        <taxon>Micromonosporales</taxon>
        <taxon>Micromonosporaceae</taxon>
        <taxon>Plantactinospora</taxon>
    </lineage>
</organism>
<accession>A0ABW1K796</accession>
<evidence type="ECO:0000256" key="1">
    <source>
        <dbReference type="ARBA" id="ARBA00022801"/>
    </source>
</evidence>
<dbReference type="Gene3D" id="2.30.32.30">
    <property type="entry name" value="CBM10"/>
    <property type="match status" value="1"/>
</dbReference>
<comment type="caution">
    <text evidence="5">The sequence shown here is derived from an EMBL/GenBank/DDBJ whole genome shotgun (WGS) entry which is preliminary data.</text>
</comment>
<dbReference type="RefSeq" id="WP_377421630.1">
    <property type="nucleotide sequence ID" value="NZ_JBHSPR010000010.1"/>
</dbReference>
<evidence type="ECO:0000259" key="4">
    <source>
        <dbReference type="PROSITE" id="PS51763"/>
    </source>
</evidence>
<dbReference type="Pfam" id="PF21087">
    <property type="entry name" value="Glyco_hydro_134"/>
    <property type="match status" value="1"/>
</dbReference>
<dbReference type="InterPro" id="IPR009031">
    <property type="entry name" value="CBM10"/>
</dbReference>
<sequence>MKRLVMLVTTVAMVAAGGLLAASPASAEPAPNGYPYCVNGSSTDPDGDGWGWENNQSCVVRGGPADTGGGGGGGGGGSLACPSGATCGSYTVSGLGSRKQAVTRAGGNVLDLAIAMLETDNMQTNYPYGDNKSGDAANFGIFKQNWFMLRNACSRFRGQSTGNWNNGAVLNSDLSTDVQCRHASESYYGTDRWFAGHRNGETGINNPNTSDIARYRTAIYWIRDQLNSNSANRTNDIRYWVNVPPI</sequence>
<reference evidence="6" key="1">
    <citation type="journal article" date="2019" name="Int. J. Syst. Evol. Microbiol.">
        <title>The Global Catalogue of Microorganisms (GCM) 10K type strain sequencing project: providing services to taxonomists for standard genome sequencing and annotation.</title>
        <authorList>
            <consortium name="The Broad Institute Genomics Platform"/>
            <consortium name="The Broad Institute Genome Sequencing Center for Infectious Disease"/>
            <person name="Wu L."/>
            <person name="Ma J."/>
        </authorList>
    </citation>
    <scope>NUCLEOTIDE SEQUENCE [LARGE SCALE GENOMIC DNA]</scope>
    <source>
        <strain evidence="6">ZS-35-S2</strain>
    </source>
</reference>
<dbReference type="Pfam" id="PF02013">
    <property type="entry name" value="CBM_10"/>
    <property type="match status" value="1"/>
</dbReference>
<dbReference type="EMBL" id="JBHSPR010000010">
    <property type="protein sequence ID" value="MFC6017400.1"/>
    <property type="molecule type" value="Genomic_DNA"/>
</dbReference>
<proteinExistence type="predicted"/>
<dbReference type="InterPro" id="IPR049168">
    <property type="entry name" value="Glyco_hydro_134"/>
</dbReference>
<dbReference type="PROSITE" id="PS51763">
    <property type="entry name" value="CBM10"/>
    <property type="match status" value="1"/>
</dbReference>
<evidence type="ECO:0000256" key="3">
    <source>
        <dbReference type="SAM" id="SignalP"/>
    </source>
</evidence>
<dbReference type="Proteomes" id="UP001596203">
    <property type="component" value="Unassembled WGS sequence"/>
</dbReference>
<dbReference type="InterPro" id="IPR036601">
    <property type="entry name" value="CBM10_sf"/>
</dbReference>
<dbReference type="InterPro" id="IPR002883">
    <property type="entry name" value="CBM10/Dockerin_dom"/>
</dbReference>
<protein>
    <submittedName>
        <fullName evidence="5">Carbohydrate-binding domain-containing protein</fullName>
    </submittedName>
</protein>